<reference evidence="3 4" key="1">
    <citation type="journal article" date="2016" name="Nat. Commun.">
        <title>Thousands of microbial genomes shed light on interconnected biogeochemical processes in an aquifer system.</title>
        <authorList>
            <person name="Anantharaman K."/>
            <person name="Brown C.T."/>
            <person name="Hug L.A."/>
            <person name="Sharon I."/>
            <person name="Castelle C.J."/>
            <person name="Probst A.J."/>
            <person name="Thomas B.C."/>
            <person name="Singh A."/>
            <person name="Wilkins M.J."/>
            <person name="Karaoz U."/>
            <person name="Brodie E.L."/>
            <person name="Williams K.H."/>
            <person name="Hubbard S.S."/>
            <person name="Banfield J.F."/>
        </authorList>
    </citation>
    <scope>NUCLEOTIDE SEQUENCE [LARGE SCALE GENOMIC DNA]</scope>
</reference>
<comment type="caution">
    <text evidence="3">The sequence shown here is derived from an EMBL/GenBank/DDBJ whole genome shotgun (WGS) entry which is preliminary data.</text>
</comment>
<keyword evidence="1" id="KW-0808">Transferase</keyword>
<dbReference type="Proteomes" id="UP000176444">
    <property type="component" value="Unassembled WGS sequence"/>
</dbReference>
<dbReference type="GO" id="GO:0009103">
    <property type="term" value="P:lipopolysaccharide biosynthetic process"/>
    <property type="evidence" value="ECO:0007669"/>
    <property type="project" value="TreeGrafter"/>
</dbReference>
<gene>
    <name evidence="3" type="ORF">A2713_01960</name>
</gene>
<dbReference type="AlphaFoldDB" id="A0A1F4UQ56"/>
<evidence type="ECO:0000313" key="4">
    <source>
        <dbReference type="Proteomes" id="UP000176444"/>
    </source>
</evidence>
<evidence type="ECO:0000256" key="1">
    <source>
        <dbReference type="ARBA" id="ARBA00022679"/>
    </source>
</evidence>
<protein>
    <recommendedName>
        <fullName evidence="2">Glycosyl transferase family 1 domain-containing protein</fullName>
    </recommendedName>
</protein>
<organism evidence="3 4">
    <name type="scientific">candidate division WWE3 bacterium RIFCSPHIGHO2_01_FULL_35_17</name>
    <dbReference type="NCBI Taxonomy" id="1802614"/>
    <lineage>
        <taxon>Bacteria</taxon>
        <taxon>Katanobacteria</taxon>
    </lineage>
</organism>
<feature type="domain" description="Glycosyl transferase family 1" evidence="2">
    <location>
        <begin position="170"/>
        <end position="337"/>
    </location>
</feature>
<dbReference type="InterPro" id="IPR001296">
    <property type="entry name" value="Glyco_trans_1"/>
</dbReference>
<proteinExistence type="predicted"/>
<dbReference type="Gene3D" id="3.40.50.2000">
    <property type="entry name" value="Glycogen Phosphorylase B"/>
    <property type="match status" value="1"/>
</dbReference>
<accession>A0A1F4UQ56</accession>
<dbReference type="SUPFAM" id="SSF53756">
    <property type="entry name" value="UDP-Glycosyltransferase/glycogen phosphorylase"/>
    <property type="match status" value="1"/>
</dbReference>
<dbReference type="GO" id="GO:0016757">
    <property type="term" value="F:glycosyltransferase activity"/>
    <property type="evidence" value="ECO:0007669"/>
    <property type="project" value="InterPro"/>
</dbReference>
<name>A0A1F4UQ56_UNCKA</name>
<evidence type="ECO:0000313" key="3">
    <source>
        <dbReference type="EMBL" id="OGC47107.1"/>
    </source>
</evidence>
<sequence length="361" mass="41368">MADGDNQHLEFMRLLMITRKVDKNDPLAGFAYDWVFKIGQAVDELRVIAWQKGDISDLPENIKVFNLTKKSKIGRIMEFKKLVFKNIRKIDGLFCHMNPEYTILAAPIAKLFSRKVVSWYAHKAVNWKLYLVNLLTDKILTASEESCRLKNRKKIEVAGHGINVDKFKVQSSKLKVKNSKFKILSIGRISPIKDYETLIKAVDILVKDSPPAGGLEVQIIGGPGLKEHKTYFKNLKKMVSGNNLGNYIKFIGPVPHREIQFYYENCDLFINLSQTGSVDKSVLEAMACEKIVLTSNEAFVNILNNNLMVEENNPKFLTEKIKWVMNLDKEAKKQIQEKLRAEVVKNHNLDNLVVKIIEQFK</sequence>
<dbReference type="EMBL" id="MEUX01000022">
    <property type="protein sequence ID" value="OGC47107.1"/>
    <property type="molecule type" value="Genomic_DNA"/>
</dbReference>
<dbReference type="Pfam" id="PF00534">
    <property type="entry name" value="Glycos_transf_1"/>
    <property type="match status" value="1"/>
</dbReference>
<dbReference type="PANTHER" id="PTHR46401:SF2">
    <property type="entry name" value="GLYCOSYLTRANSFERASE WBBK-RELATED"/>
    <property type="match status" value="1"/>
</dbReference>
<evidence type="ECO:0000259" key="2">
    <source>
        <dbReference type="Pfam" id="PF00534"/>
    </source>
</evidence>
<dbReference type="PANTHER" id="PTHR46401">
    <property type="entry name" value="GLYCOSYLTRANSFERASE WBBK-RELATED"/>
    <property type="match status" value="1"/>
</dbReference>
<dbReference type="CDD" id="cd03801">
    <property type="entry name" value="GT4_PimA-like"/>
    <property type="match status" value="1"/>
</dbReference>